<evidence type="ECO:0000313" key="1">
    <source>
        <dbReference type="EMBL" id="QHS89609.1"/>
    </source>
</evidence>
<proteinExistence type="predicted"/>
<sequence>MRFKVCTNTYLNTEELFKFPYRTYFIKLDLNKKCKILLCGFEFVNISFIDIPILEHAILTHVPKENNGSIELVKSPIDNITNLQQVAKLRTPIVEITPIDLTDTTPLKITYTYIRDTKSKLREKDLPSILNEDNKKQVEADKLSSVRMKWINSQLVLGKKIWDEVNEALESKEFIKMDTHQQMKYFQSAYPKFNKQHPLVLRYMVDAQLFHMQAYEKYIIKVADTPPSKRESFYERQADYAVLLYKAKSKHFNTAKVKQIWERTFTELKNESDMFKNMQDYADDIDENLQKKIISEMSFSLEQQINELRKQFTETNQMFKVPKKFMEYNDSSDEDYATVETFAHLK</sequence>
<accession>A0A6C0BDG1</accession>
<protein>
    <submittedName>
        <fullName evidence="1">Uncharacterized protein</fullName>
    </submittedName>
</protein>
<dbReference type="AlphaFoldDB" id="A0A6C0BDG1"/>
<organism evidence="1">
    <name type="scientific">viral metagenome</name>
    <dbReference type="NCBI Taxonomy" id="1070528"/>
    <lineage>
        <taxon>unclassified sequences</taxon>
        <taxon>metagenomes</taxon>
        <taxon>organismal metagenomes</taxon>
    </lineage>
</organism>
<dbReference type="EMBL" id="MN739114">
    <property type="protein sequence ID" value="QHS89609.1"/>
    <property type="molecule type" value="Genomic_DNA"/>
</dbReference>
<name>A0A6C0BDG1_9ZZZZ</name>
<reference evidence="1" key="1">
    <citation type="journal article" date="2020" name="Nature">
        <title>Giant virus diversity and host interactions through global metagenomics.</title>
        <authorList>
            <person name="Schulz F."/>
            <person name="Roux S."/>
            <person name="Paez-Espino D."/>
            <person name="Jungbluth S."/>
            <person name="Walsh D.A."/>
            <person name="Denef V.J."/>
            <person name="McMahon K.D."/>
            <person name="Konstantinidis K.T."/>
            <person name="Eloe-Fadrosh E.A."/>
            <person name="Kyrpides N.C."/>
            <person name="Woyke T."/>
        </authorList>
    </citation>
    <scope>NUCLEOTIDE SEQUENCE</scope>
    <source>
        <strain evidence="1">GVMAG-M-3300010160-26</strain>
    </source>
</reference>